<keyword evidence="3 5" id="KW-0067">ATP-binding</keyword>
<keyword evidence="5 7" id="KW-0418">Kinase</keyword>
<keyword evidence="4 5" id="KW-0173">Coenzyme A biosynthesis</keyword>
<dbReference type="InterPro" id="IPR001977">
    <property type="entry name" value="Depp_CoAkinase"/>
</dbReference>
<dbReference type="RefSeq" id="WP_394820028.1">
    <property type="nucleotide sequence ID" value="NZ_JAWJZY010000003.1"/>
</dbReference>
<dbReference type="Gene3D" id="3.40.50.300">
    <property type="entry name" value="P-loop containing nucleotide triphosphate hydrolases"/>
    <property type="match status" value="1"/>
</dbReference>
<comment type="subcellular location">
    <subcellularLocation>
        <location evidence="5">Cytoplasm</location>
    </subcellularLocation>
</comment>
<keyword evidence="2 5" id="KW-0547">Nucleotide-binding</keyword>
<evidence type="ECO:0000256" key="2">
    <source>
        <dbReference type="ARBA" id="ARBA00022741"/>
    </source>
</evidence>
<organism evidence="7 8">
    <name type="scientific">Sorlinia euscelidii</name>
    <dbReference type="NCBI Taxonomy" id="3081148"/>
    <lineage>
        <taxon>Bacteria</taxon>
        <taxon>Pseudomonadati</taxon>
        <taxon>Pseudomonadota</taxon>
        <taxon>Alphaproteobacteria</taxon>
        <taxon>Acetobacterales</taxon>
        <taxon>Acetobacteraceae</taxon>
        <taxon>Sorlinia</taxon>
    </lineage>
</organism>
<dbReference type="NCBIfam" id="TIGR00152">
    <property type="entry name" value="dephospho-CoA kinase"/>
    <property type="match status" value="1"/>
</dbReference>
<evidence type="ECO:0000313" key="7">
    <source>
        <dbReference type="EMBL" id="MEE8659186.1"/>
    </source>
</evidence>
<keyword evidence="5" id="KW-0963">Cytoplasm</keyword>
<comment type="pathway">
    <text evidence="5">Cofactor biosynthesis; coenzyme A biosynthesis; CoA from (R)-pantothenate: step 5/5.</text>
</comment>
<comment type="catalytic activity">
    <reaction evidence="5">
        <text>3'-dephospho-CoA + ATP = ADP + CoA + H(+)</text>
        <dbReference type="Rhea" id="RHEA:18245"/>
        <dbReference type="ChEBI" id="CHEBI:15378"/>
        <dbReference type="ChEBI" id="CHEBI:30616"/>
        <dbReference type="ChEBI" id="CHEBI:57287"/>
        <dbReference type="ChEBI" id="CHEBI:57328"/>
        <dbReference type="ChEBI" id="CHEBI:456216"/>
        <dbReference type="EC" id="2.7.1.24"/>
    </reaction>
</comment>
<sequence length="195" mass="21611">MIVIGLTGATGAGKSTIAARLRRKGWPVFDADKVVHRMQGRGGVAVGMIGQLWPDVIIHGAVDRARLRRHVTQDRHALKKLERIMHPLVKESRKKFLCSMRAAHQRVCVLDIPLLIETNAHKDCDLVIVAEAPLAARVARIHRRGKMTGAEARVLLARQATDEARRRVADIVIHTGLSQGDAVRMLKKALFRLGL</sequence>
<evidence type="ECO:0000313" key="8">
    <source>
        <dbReference type="Proteomes" id="UP001312908"/>
    </source>
</evidence>
<evidence type="ECO:0000256" key="4">
    <source>
        <dbReference type="ARBA" id="ARBA00022993"/>
    </source>
</evidence>
<dbReference type="GO" id="GO:0016301">
    <property type="term" value="F:kinase activity"/>
    <property type="evidence" value="ECO:0007669"/>
    <property type="project" value="UniProtKB-KW"/>
</dbReference>
<dbReference type="PROSITE" id="PS51219">
    <property type="entry name" value="DPCK"/>
    <property type="match status" value="1"/>
</dbReference>
<dbReference type="EMBL" id="JAWJZY010000003">
    <property type="protein sequence ID" value="MEE8659186.1"/>
    <property type="molecule type" value="Genomic_DNA"/>
</dbReference>
<dbReference type="CDD" id="cd02022">
    <property type="entry name" value="DPCK"/>
    <property type="match status" value="1"/>
</dbReference>
<dbReference type="EC" id="2.7.1.24" evidence="5 6"/>
<protein>
    <recommendedName>
        <fullName evidence="5 6">Dephospho-CoA kinase</fullName>
        <ecNumber evidence="5 6">2.7.1.24</ecNumber>
    </recommendedName>
    <alternativeName>
        <fullName evidence="5">Dephosphocoenzyme A kinase</fullName>
    </alternativeName>
</protein>
<dbReference type="PANTHER" id="PTHR10695">
    <property type="entry name" value="DEPHOSPHO-COA KINASE-RELATED"/>
    <property type="match status" value="1"/>
</dbReference>
<dbReference type="Proteomes" id="UP001312908">
    <property type="component" value="Unassembled WGS sequence"/>
</dbReference>
<reference evidence="7 8" key="1">
    <citation type="submission" date="2023-10" db="EMBL/GenBank/DDBJ databases">
        <title>Sorlinia euscelidii gen. nov., sp. nov., an acetic acid bacteria isolated from the gut of Euscelidius variegatus emitter.</title>
        <authorList>
            <person name="Michoud G."/>
            <person name="Marasco R."/>
            <person name="Seferji K."/>
            <person name="Gonella E."/>
            <person name="Garuglieri E."/>
            <person name="Alma A."/>
            <person name="Mapelli F."/>
            <person name="Borin S."/>
            <person name="Daffonchio D."/>
            <person name="Crotti E."/>
        </authorList>
    </citation>
    <scope>NUCLEOTIDE SEQUENCE [LARGE SCALE GENOMIC DNA]</scope>
    <source>
        <strain evidence="7 8">EV16P</strain>
    </source>
</reference>
<proteinExistence type="inferred from homology"/>
<comment type="similarity">
    <text evidence="1 5">Belongs to the CoaE family.</text>
</comment>
<dbReference type="PANTHER" id="PTHR10695:SF46">
    <property type="entry name" value="BIFUNCTIONAL COENZYME A SYNTHASE-RELATED"/>
    <property type="match status" value="1"/>
</dbReference>
<keyword evidence="8" id="KW-1185">Reference proteome</keyword>
<comment type="caution">
    <text evidence="7">The sequence shown here is derived from an EMBL/GenBank/DDBJ whole genome shotgun (WGS) entry which is preliminary data.</text>
</comment>
<evidence type="ECO:0000256" key="5">
    <source>
        <dbReference type="HAMAP-Rule" id="MF_00376"/>
    </source>
</evidence>
<keyword evidence="5" id="KW-0808">Transferase</keyword>
<name>A0ABU7U547_9PROT</name>
<gene>
    <name evidence="5" type="primary">coaE</name>
    <name evidence="7" type="ORF">DOFOFD_09185</name>
</gene>
<feature type="binding site" evidence="5">
    <location>
        <begin position="11"/>
        <end position="16"/>
    </location>
    <ligand>
        <name>ATP</name>
        <dbReference type="ChEBI" id="CHEBI:30616"/>
    </ligand>
</feature>
<comment type="function">
    <text evidence="5">Catalyzes the phosphorylation of the 3'-hydroxyl group of dephosphocoenzyme A to form coenzyme A.</text>
</comment>
<dbReference type="SUPFAM" id="SSF52540">
    <property type="entry name" value="P-loop containing nucleoside triphosphate hydrolases"/>
    <property type="match status" value="1"/>
</dbReference>
<accession>A0ABU7U547</accession>
<dbReference type="Pfam" id="PF01121">
    <property type="entry name" value="CoaE"/>
    <property type="match status" value="1"/>
</dbReference>
<evidence type="ECO:0000256" key="3">
    <source>
        <dbReference type="ARBA" id="ARBA00022840"/>
    </source>
</evidence>
<evidence type="ECO:0000256" key="6">
    <source>
        <dbReference type="NCBIfam" id="TIGR00152"/>
    </source>
</evidence>
<evidence type="ECO:0000256" key="1">
    <source>
        <dbReference type="ARBA" id="ARBA00009018"/>
    </source>
</evidence>
<dbReference type="InterPro" id="IPR027417">
    <property type="entry name" value="P-loop_NTPase"/>
</dbReference>
<dbReference type="HAMAP" id="MF_00376">
    <property type="entry name" value="Dephospho_CoA_kinase"/>
    <property type="match status" value="1"/>
</dbReference>